<organism evidence="9 10">
    <name type="scientific">Dimorphilus gyrociliatus</name>
    <dbReference type="NCBI Taxonomy" id="2664684"/>
    <lineage>
        <taxon>Eukaryota</taxon>
        <taxon>Metazoa</taxon>
        <taxon>Spiralia</taxon>
        <taxon>Lophotrochozoa</taxon>
        <taxon>Annelida</taxon>
        <taxon>Polychaeta</taxon>
        <taxon>Polychaeta incertae sedis</taxon>
        <taxon>Dinophilidae</taxon>
        <taxon>Dimorphilus</taxon>
    </lineage>
</organism>
<dbReference type="InterPro" id="IPR015421">
    <property type="entry name" value="PyrdxlP-dep_Trfase_major"/>
</dbReference>
<keyword evidence="4" id="KW-0210">Decarboxylase</keyword>
<sequence length="527" mass="59820">MQSEKSLRNTCFREEDKQPSESSWKKFENVFNYELLPYETTTQGSKKTSQFLLEVVDILLDYIKKNNDRSYKVLDFHHPHSLRNALGPCLNLDDDPKDLEQILIDCKETLKFCVKTGHPRFFNQLSTGLDLIALAGEWLTAAANTNMFTYEIAPVFTLMEDIVLAKMRDIIGWPDNNCDGVFAPGGAISNLYAVLAARYRICPEIKEHGMEVSPKLVMFTSEYSHFSIKRSAAILGIGTNNCIGIKTDSKGKMMVKDLEKQIEKTLASGAIPFFVSATGGTTVLGSFDPIWEISDIAIKYGLWLHVDCAWGGGALLSKSHRKLLNGIDRADSVTWNPHKLMGATLQCSAVLMKEKGILEKCNSLRAKYLFQQDKHYDITYDKGDKAIQCGRHNDIFKLWLMWRAKGDSGLESQIDKLMDLSLYLQKKLRDKEGFQFVINEPEFLNVCFWYVPKNVRYIEKGCRRDALLDKVAPKIKSMMMETGTTMVGYQPLGDLPNFFRMIVSNPATIPDDIDFLLEEIERLGEDL</sequence>
<feature type="modified residue" description="N6-(pyridoxal phosphate)lysine" evidence="7">
    <location>
        <position position="339"/>
    </location>
</feature>
<dbReference type="GO" id="GO:0005737">
    <property type="term" value="C:cytoplasm"/>
    <property type="evidence" value="ECO:0007669"/>
    <property type="project" value="TreeGrafter"/>
</dbReference>
<dbReference type="GO" id="GO:0030170">
    <property type="term" value="F:pyridoxal phosphate binding"/>
    <property type="evidence" value="ECO:0007669"/>
    <property type="project" value="InterPro"/>
</dbReference>
<dbReference type="EMBL" id="CAJFCJ010000021">
    <property type="protein sequence ID" value="CAD5124437.1"/>
    <property type="molecule type" value="Genomic_DNA"/>
</dbReference>
<comment type="similarity">
    <text evidence="2 8">Belongs to the group II decarboxylase family.</text>
</comment>
<dbReference type="PANTHER" id="PTHR45677">
    <property type="entry name" value="GLUTAMATE DECARBOXYLASE-RELATED"/>
    <property type="match status" value="1"/>
</dbReference>
<protein>
    <submittedName>
        <fullName evidence="9">DgyrCDS12720</fullName>
    </submittedName>
</protein>
<comment type="cofactor">
    <cofactor evidence="1 7 8">
        <name>pyridoxal 5'-phosphate</name>
        <dbReference type="ChEBI" id="CHEBI:597326"/>
    </cofactor>
</comment>
<evidence type="ECO:0000256" key="4">
    <source>
        <dbReference type="ARBA" id="ARBA00022793"/>
    </source>
</evidence>
<evidence type="ECO:0000256" key="1">
    <source>
        <dbReference type="ARBA" id="ARBA00001933"/>
    </source>
</evidence>
<comment type="subunit">
    <text evidence="3">Homodimer.</text>
</comment>
<dbReference type="GO" id="GO:0004351">
    <property type="term" value="F:glutamate decarboxylase activity"/>
    <property type="evidence" value="ECO:0007669"/>
    <property type="project" value="TreeGrafter"/>
</dbReference>
<dbReference type="InterPro" id="IPR021115">
    <property type="entry name" value="Pyridoxal-P_BS"/>
</dbReference>
<name>A0A7I8W7B9_9ANNE</name>
<evidence type="ECO:0000313" key="10">
    <source>
        <dbReference type="Proteomes" id="UP000549394"/>
    </source>
</evidence>
<dbReference type="Pfam" id="PF00282">
    <property type="entry name" value="Pyridoxal_deC"/>
    <property type="match status" value="1"/>
</dbReference>
<comment type="caution">
    <text evidence="9">The sequence shown here is derived from an EMBL/GenBank/DDBJ whole genome shotgun (WGS) entry which is preliminary data.</text>
</comment>
<dbReference type="InterPro" id="IPR002129">
    <property type="entry name" value="PyrdxlP-dep_de-COase"/>
</dbReference>
<dbReference type="Gene3D" id="3.40.640.10">
    <property type="entry name" value="Type I PLP-dependent aspartate aminotransferase-like (Major domain)"/>
    <property type="match status" value="1"/>
</dbReference>
<dbReference type="PANTHER" id="PTHR45677:SF10">
    <property type="entry name" value="GLUTAMATE DECARBOXYLASE"/>
    <property type="match status" value="1"/>
</dbReference>
<evidence type="ECO:0000256" key="2">
    <source>
        <dbReference type="ARBA" id="ARBA00009533"/>
    </source>
</evidence>
<proteinExistence type="inferred from homology"/>
<reference evidence="9 10" key="1">
    <citation type="submission" date="2020-08" db="EMBL/GenBank/DDBJ databases">
        <authorList>
            <person name="Hejnol A."/>
        </authorList>
    </citation>
    <scope>NUCLEOTIDE SEQUENCE [LARGE SCALE GENOMIC DNA]</scope>
</reference>
<dbReference type="Proteomes" id="UP000549394">
    <property type="component" value="Unassembled WGS sequence"/>
</dbReference>
<dbReference type="CDD" id="cd06450">
    <property type="entry name" value="DOPA_deC_like"/>
    <property type="match status" value="1"/>
</dbReference>
<gene>
    <name evidence="9" type="ORF">DGYR_LOCUS11979</name>
</gene>
<dbReference type="PROSITE" id="PS00392">
    <property type="entry name" value="DDC_GAD_HDC_YDC"/>
    <property type="match status" value="1"/>
</dbReference>
<keyword evidence="5 7" id="KW-0663">Pyridoxal phosphate</keyword>
<dbReference type="InterPro" id="IPR015424">
    <property type="entry name" value="PyrdxlP-dep_Trfase"/>
</dbReference>
<evidence type="ECO:0000256" key="8">
    <source>
        <dbReference type="RuleBase" id="RU000382"/>
    </source>
</evidence>
<dbReference type="SUPFAM" id="SSF53383">
    <property type="entry name" value="PLP-dependent transferases"/>
    <property type="match status" value="1"/>
</dbReference>
<dbReference type="OrthoDB" id="392571at2759"/>
<accession>A0A7I8W7B9</accession>
<dbReference type="Gene3D" id="3.90.1150.170">
    <property type="match status" value="1"/>
</dbReference>
<evidence type="ECO:0000256" key="7">
    <source>
        <dbReference type="PIRSR" id="PIRSR602129-50"/>
    </source>
</evidence>
<evidence type="ECO:0000313" key="9">
    <source>
        <dbReference type="EMBL" id="CAD5124437.1"/>
    </source>
</evidence>
<keyword evidence="10" id="KW-1185">Reference proteome</keyword>
<evidence type="ECO:0000256" key="5">
    <source>
        <dbReference type="ARBA" id="ARBA00022898"/>
    </source>
</evidence>
<dbReference type="AlphaFoldDB" id="A0A7I8W7B9"/>
<evidence type="ECO:0000256" key="3">
    <source>
        <dbReference type="ARBA" id="ARBA00011738"/>
    </source>
</evidence>
<evidence type="ECO:0000256" key="6">
    <source>
        <dbReference type="ARBA" id="ARBA00023239"/>
    </source>
</evidence>
<dbReference type="FunFam" id="3.40.640.10:FF:000016">
    <property type="entry name" value="Glutamate decarboxylase like 1"/>
    <property type="match status" value="1"/>
</dbReference>
<keyword evidence="6 8" id="KW-0456">Lyase</keyword>
<dbReference type="GO" id="GO:0009449">
    <property type="term" value="P:gamma-aminobutyric acid biosynthetic process"/>
    <property type="evidence" value="ECO:0007669"/>
    <property type="project" value="TreeGrafter"/>
</dbReference>